<feature type="active site" description="Tele-AMP-histidine intermediate" evidence="1">
    <location>
        <position position="97"/>
    </location>
</feature>
<proteinExistence type="predicted"/>
<dbReference type="GO" id="GO:0009117">
    <property type="term" value="P:nucleotide metabolic process"/>
    <property type="evidence" value="ECO:0007669"/>
    <property type="project" value="TreeGrafter"/>
</dbReference>
<dbReference type="PANTHER" id="PTHR46648">
    <property type="entry name" value="HIT FAMILY PROTEIN 1"/>
    <property type="match status" value="1"/>
</dbReference>
<dbReference type="PROSITE" id="PS51084">
    <property type="entry name" value="HIT_2"/>
    <property type="match status" value="1"/>
</dbReference>
<dbReference type="EMBL" id="OBML01000004">
    <property type="protein sequence ID" value="SOC03637.1"/>
    <property type="molecule type" value="Genomic_DNA"/>
</dbReference>
<protein>
    <submittedName>
        <fullName evidence="5">Histidine triad (HIT) family protein</fullName>
    </submittedName>
</protein>
<gene>
    <name evidence="5" type="ORF">SAMN05421512_104206</name>
</gene>
<name>A0A285S8F8_9HYPH</name>
<feature type="domain" description="HIT" evidence="4">
    <location>
        <begin position="8"/>
        <end position="111"/>
    </location>
</feature>
<organism evidence="5 6">
    <name type="scientific">Stappia indica</name>
    <dbReference type="NCBI Taxonomy" id="538381"/>
    <lineage>
        <taxon>Bacteria</taxon>
        <taxon>Pseudomonadati</taxon>
        <taxon>Pseudomonadota</taxon>
        <taxon>Alphaproteobacteria</taxon>
        <taxon>Hyphomicrobiales</taxon>
        <taxon>Stappiaceae</taxon>
        <taxon>Stappia</taxon>
    </lineage>
</organism>
<dbReference type="PANTHER" id="PTHR46648:SF1">
    <property type="entry name" value="ADENOSINE 5'-MONOPHOSPHORAMIDASE HNT1"/>
    <property type="match status" value="1"/>
</dbReference>
<dbReference type="Gene3D" id="3.30.428.10">
    <property type="entry name" value="HIT-like"/>
    <property type="match status" value="1"/>
</dbReference>
<evidence type="ECO:0000256" key="3">
    <source>
        <dbReference type="PROSITE-ProRule" id="PRU00464"/>
    </source>
</evidence>
<reference evidence="5 6" key="1">
    <citation type="submission" date="2017-08" db="EMBL/GenBank/DDBJ databases">
        <authorList>
            <person name="de Groot N.N."/>
        </authorList>
    </citation>
    <scope>NUCLEOTIDE SEQUENCE [LARGE SCALE GENOMIC DNA]</scope>
    <source>
        <strain evidence="5 6">USBA 352</strain>
    </source>
</reference>
<dbReference type="PRINTS" id="PR00332">
    <property type="entry name" value="HISTRIAD"/>
</dbReference>
<dbReference type="RefSeq" id="WP_097174619.1">
    <property type="nucleotide sequence ID" value="NZ_OBML01000004.1"/>
</dbReference>
<dbReference type="Proteomes" id="UP000219331">
    <property type="component" value="Unassembled WGS sequence"/>
</dbReference>
<dbReference type="SUPFAM" id="SSF54197">
    <property type="entry name" value="HIT-like"/>
    <property type="match status" value="1"/>
</dbReference>
<dbReference type="InterPro" id="IPR011146">
    <property type="entry name" value="HIT-like"/>
</dbReference>
<evidence type="ECO:0000256" key="1">
    <source>
        <dbReference type="PIRSR" id="PIRSR601310-1"/>
    </source>
</evidence>
<keyword evidence="6" id="KW-1185">Reference proteome</keyword>
<dbReference type="Pfam" id="PF01230">
    <property type="entry name" value="HIT"/>
    <property type="match status" value="1"/>
</dbReference>
<evidence type="ECO:0000313" key="6">
    <source>
        <dbReference type="Proteomes" id="UP000219331"/>
    </source>
</evidence>
<sequence>MTSEPDCLFCKFARGDIRPHVVHEDDRLLAFLDIGPIRRGHVQIIPRAHHAYFELLPTDLATDILALGQKIARAQKRLYNVPRVAFLFSGGDIAHAHAHLVPMVEGTDITSRRYIREEPLSFAAIPSPPHAELAEVALELRDGLQQDLAQGRET</sequence>
<dbReference type="AlphaFoldDB" id="A0A285S8F8"/>
<dbReference type="OrthoDB" id="9784774at2"/>
<accession>A0A285S8F8</accession>
<dbReference type="GO" id="GO:0003824">
    <property type="term" value="F:catalytic activity"/>
    <property type="evidence" value="ECO:0007669"/>
    <property type="project" value="InterPro"/>
</dbReference>
<feature type="short sequence motif" description="Histidine triad motif" evidence="2 3">
    <location>
        <begin position="95"/>
        <end position="99"/>
    </location>
</feature>
<dbReference type="InterPro" id="IPR001310">
    <property type="entry name" value="Histidine_triad_HIT"/>
</dbReference>
<evidence type="ECO:0000256" key="2">
    <source>
        <dbReference type="PIRSR" id="PIRSR601310-3"/>
    </source>
</evidence>
<evidence type="ECO:0000259" key="4">
    <source>
        <dbReference type="PROSITE" id="PS51084"/>
    </source>
</evidence>
<dbReference type="InterPro" id="IPR036265">
    <property type="entry name" value="HIT-like_sf"/>
</dbReference>
<evidence type="ECO:0000313" key="5">
    <source>
        <dbReference type="EMBL" id="SOC03637.1"/>
    </source>
</evidence>